<reference evidence="1" key="1">
    <citation type="submission" date="2019-04" db="EMBL/GenBank/DDBJ databases">
        <title>Evolution of Biomass-Degrading Anaerobic Consortia Revealed by Metagenomics.</title>
        <authorList>
            <person name="Peng X."/>
        </authorList>
    </citation>
    <scope>NUCLEOTIDE SEQUENCE</scope>
    <source>
        <strain evidence="1">SIG311</strain>
    </source>
</reference>
<protein>
    <recommendedName>
        <fullName evidence="3">Transposase (putative) YhgA-like domain-containing protein</fullName>
    </recommendedName>
</protein>
<dbReference type="AlphaFoldDB" id="A0A927U8N5"/>
<accession>A0A927U8N5</accession>
<proteinExistence type="predicted"/>
<dbReference type="Proteomes" id="UP000766246">
    <property type="component" value="Unassembled WGS sequence"/>
</dbReference>
<organism evidence="1 2">
    <name type="scientific">Pseudobutyrivibrio ruminis</name>
    <dbReference type="NCBI Taxonomy" id="46206"/>
    <lineage>
        <taxon>Bacteria</taxon>
        <taxon>Bacillati</taxon>
        <taxon>Bacillota</taxon>
        <taxon>Clostridia</taxon>
        <taxon>Lachnospirales</taxon>
        <taxon>Lachnospiraceae</taxon>
        <taxon>Pseudobutyrivibrio</taxon>
    </lineage>
</organism>
<evidence type="ECO:0000313" key="1">
    <source>
        <dbReference type="EMBL" id="MBE5920396.1"/>
    </source>
</evidence>
<name>A0A927U8N5_9FIRM</name>
<evidence type="ECO:0008006" key="3">
    <source>
        <dbReference type="Google" id="ProtNLM"/>
    </source>
</evidence>
<comment type="caution">
    <text evidence="1">The sequence shown here is derived from an EMBL/GenBank/DDBJ whole genome shotgun (WGS) entry which is preliminary data.</text>
</comment>
<sequence>MSEKINMQYKDRLFRLLFGSEALKDNILSLYNALNCTNYKNPAEIELYTIDDVIYIKMKNDVAIILDSYLSLWEQQSSYNPNMPIRGLMYFGKLYDKYIETNELNIYGSKLIKIPTPRYIVFYNGSKDTKPVTELRLSEAFINPDKTNKFEWTAIMYNLNKGKNDDLLKRCKPLADYMTLINYIREYQINHELSVAVDKAIDQCIEEDVLKEFLVSHRSEVRDMCITEYNEKAFVNGIRADERTELVEGMIKENLPLEQIARIAKITIEEVEQIKQSLLATV</sequence>
<evidence type="ECO:0000313" key="2">
    <source>
        <dbReference type="Proteomes" id="UP000766246"/>
    </source>
</evidence>
<gene>
    <name evidence="1" type="ORF">E7272_11220</name>
</gene>
<dbReference type="EMBL" id="SVER01000031">
    <property type="protein sequence ID" value="MBE5920396.1"/>
    <property type="molecule type" value="Genomic_DNA"/>
</dbReference>